<comment type="caution">
    <text evidence="2">The sequence shown here is derived from an EMBL/GenBank/DDBJ whole genome shotgun (WGS) entry which is preliminary data.</text>
</comment>
<dbReference type="AlphaFoldDB" id="A0A4R0IU23"/>
<reference evidence="3 4" key="1">
    <citation type="submission" date="2019-02" db="EMBL/GenBank/DDBJ databases">
        <title>Kribbella capetownensis sp. nov. and Kribbella speibonae sp. nov., isolated from soil.</title>
        <authorList>
            <person name="Curtis S.M."/>
            <person name="Norton I."/>
            <person name="Everest G.J."/>
            <person name="Meyers P.R."/>
        </authorList>
    </citation>
    <scope>NUCLEOTIDE SEQUENCE [LARGE SCALE GENOMIC DNA]</scope>
    <source>
        <strain evidence="1 3">SK5</strain>
        <strain evidence="2 4">YM55</strain>
    </source>
</reference>
<dbReference type="EMBL" id="SJKC01000003">
    <property type="protein sequence ID" value="TCC36240.1"/>
    <property type="molecule type" value="Genomic_DNA"/>
</dbReference>
<evidence type="ECO:0000313" key="2">
    <source>
        <dbReference type="EMBL" id="TCC36240.1"/>
    </source>
</evidence>
<evidence type="ECO:0000313" key="3">
    <source>
        <dbReference type="Proteomes" id="UP000292385"/>
    </source>
</evidence>
<proteinExistence type="predicted"/>
<dbReference type="Proteomes" id="UP000292385">
    <property type="component" value="Unassembled WGS sequence"/>
</dbReference>
<name>A0A4R0IU23_9ACTN</name>
<sequence>MSLASSRTVFVIAIRLAPGREDACGITAVRWCPDGGRSEETSAADLGLWLTKGRTRAFVRWPDGRTGPELRAVRCPDLCLACGPDAQDDPLLTLPRFGSRWRRGRPRRHESHMQPPAGVLTATFTLRSG</sequence>
<dbReference type="Proteomes" id="UP000294225">
    <property type="component" value="Unassembled WGS sequence"/>
</dbReference>
<organism evidence="2 4">
    <name type="scientific">Kribbella speibonae</name>
    <dbReference type="NCBI Taxonomy" id="1572660"/>
    <lineage>
        <taxon>Bacteria</taxon>
        <taxon>Bacillati</taxon>
        <taxon>Actinomycetota</taxon>
        <taxon>Actinomycetes</taxon>
        <taxon>Propionibacteriales</taxon>
        <taxon>Kribbellaceae</taxon>
        <taxon>Kribbella</taxon>
    </lineage>
</organism>
<gene>
    <name evidence="1" type="ORF">E0H58_02565</name>
    <name evidence="2" type="ORF">E0H92_26640</name>
</gene>
<evidence type="ECO:0000313" key="1">
    <source>
        <dbReference type="EMBL" id="TCC26908.1"/>
    </source>
</evidence>
<protein>
    <submittedName>
        <fullName evidence="2">Uncharacterized protein</fullName>
    </submittedName>
</protein>
<dbReference type="RefSeq" id="WP_131459561.1">
    <property type="nucleotide sequence ID" value="NZ_SJJY01000001.1"/>
</dbReference>
<dbReference type="EMBL" id="SJJY01000001">
    <property type="protein sequence ID" value="TCC26908.1"/>
    <property type="molecule type" value="Genomic_DNA"/>
</dbReference>
<accession>A0A4R0IU23</accession>
<evidence type="ECO:0000313" key="4">
    <source>
        <dbReference type="Proteomes" id="UP000294225"/>
    </source>
</evidence>
<keyword evidence="3" id="KW-1185">Reference proteome</keyword>